<comment type="similarity">
    <text evidence="2">Belongs to the TlyA family.</text>
</comment>
<dbReference type="AlphaFoldDB" id="A0A931ARC8"/>
<evidence type="ECO:0000259" key="4">
    <source>
        <dbReference type="SMART" id="SM00363"/>
    </source>
</evidence>
<dbReference type="SUPFAM" id="SSF53335">
    <property type="entry name" value="S-adenosyl-L-methionine-dependent methyltransferases"/>
    <property type="match status" value="1"/>
</dbReference>
<dbReference type="CDD" id="cd00165">
    <property type="entry name" value="S4"/>
    <property type="match status" value="1"/>
</dbReference>
<comment type="caution">
    <text evidence="5">The sequence shown here is derived from an EMBL/GenBank/DDBJ whole genome shotgun (WGS) entry which is preliminary data.</text>
</comment>
<dbReference type="SUPFAM" id="SSF55174">
    <property type="entry name" value="Alpha-L RNA-binding motif"/>
    <property type="match status" value="1"/>
</dbReference>
<dbReference type="Gene3D" id="3.10.290.10">
    <property type="entry name" value="RNA-binding S4 domain"/>
    <property type="match status" value="1"/>
</dbReference>
<accession>A0A931ARC8</accession>
<dbReference type="GO" id="GO:0032259">
    <property type="term" value="P:methylation"/>
    <property type="evidence" value="ECO:0007669"/>
    <property type="project" value="UniProtKB-KW"/>
</dbReference>
<keyword evidence="5" id="KW-0808">Transferase</keyword>
<dbReference type="EMBL" id="JADPIE010000006">
    <property type="protein sequence ID" value="MBF8437557.1"/>
    <property type="molecule type" value="Genomic_DNA"/>
</dbReference>
<dbReference type="CDD" id="cd02440">
    <property type="entry name" value="AdoMet_MTases"/>
    <property type="match status" value="1"/>
</dbReference>
<dbReference type="Pfam" id="PF01479">
    <property type="entry name" value="S4"/>
    <property type="match status" value="1"/>
</dbReference>
<feature type="domain" description="RNA-binding S4" evidence="4">
    <location>
        <begin position="5"/>
        <end position="69"/>
    </location>
</feature>
<dbReference type="Proteomes" id="UP000621436">
    <property type="component" value="Unassembled WGS sequence"/>
</dbReference>
<evidence type="ECO:0000256" key="1">
    <source>
        <dbReference type="ARBA" id="ARBA00022884"/>
    </source>
</evidence>
<evidence type="ECO:0000313" key="6">
    <source>
        <dbReference type="Proteomes" id="UP000621436"/>
    </source>
</evidence>
<sequence length="273" mass="30545">MKNKERIDIVLTERGYFPSRNKAKRAIMAGEVKVDDEIVDKAGTQISLEAKIDVEEKDRYVGRGGHKLARAIDYFSIDPNGMKALDIGSSTGGFTDCLLQNGAKEVYAVDSGYNQLAWKLRQDDRVKVNEKTNFRLLKKEDLPADFDIVVCDVSFISLKLIIPVAKFFCKKDTKLVTLVKPQFEAGPENVGKGGVVKDTKVHKRVLIEVSKVIANEGFKLLDLTFSPITGASSGNIEYLLYAEYKSSNNLKIESQWHNLINKIINEADEKLRG</sequence>
<dbReference type="PANTHER" id="PTHR32319:SF0">
    <property type="entry name" value="BACTERIAL HEMOLYSIN-LIKE PROTEIN"/>
    <property type="match status" value="1"/>
</dbReference>
<name>A0A931ARC8_9FIRM</name>
<dbReference type="InterPro" id="IPR029063">
    <property type="entry name" value="SAM-dependent_MTases_sf"/>
</dbReference>
<dbReference type="InterPro" id="IPR002942">
    <property type="entry name" value="S4_RNA-bd"/>
</dbReference>
<keyword evidence="1 3" id="KW-0694">RNA-binding</keyword>
<dbReference type="GO" id="GO:0008168">
    <property type="term" value="F:methyltransferase activity"/>
    <property type="evidence" value="ECO:0007669"/>
    <property type="project" value="UniProtKB-KW"/>
</dbReference>
<gene>
    <name evidence="5" type="ORF">I0Q91_10720</name>
</gene>
<keyword evidence="5" id="KW-0489">Methyltransferase</keyword>
<dbReference type="InterPro" id="IPR002877">
    <property type="entry name" value="RNA_MeTrfase_FtsJ_dom"/>
</dbReference>
<dbReference type="GO" id="GO:0003723">
    <property type="term" value="F:RNA binding"/>
    <property type="evidence" value="ECO:0007669"/>
    <property type="project" value="UniProtKB-KW"/>
</dbReference>
<evidence type="ECO:0000256" key="2">
    <source>
        <dbReference type="ARBA" id="ARBA00029460"/>
    </source>
</evidence>
<dbReference type="NCBIfam" id="TIGR00478">
    <property type="entry name" value="tly"/>
    <property type="match status" value="1"/>
</dbReference>
<dbReference type="InterPro" id="IPR047048">
    <property type="entry name" value="TlyA"/>
</dbReference>
<dbReference type="PANTHER" id="PTHR32319">
    <property type="entry name" value="BACTERIAL HEMOLYSIN-LIKE PROTEIN"/>
    <property type="match status" value="1"/>
</dbReference>
<dbReference type="SMART" id="SM00363">
    <property type="entry name" value="S4"/>
    <property type="match status" value="1"/>
</dbReference>
<protein>
    <submittedName>
        <fullName evidence="5">TlyA family RNA methyltransferase</fullName>
    </submittedName>
</protein>
<dbReference type="RefSeq" id="WP_270454551.1">
    <property type="nucleotide sequence ID" value="NZ_JADPIE010000006.1"/>
</dbReference>
<evidence type="ECO:0000313" key="5">
    <source>
        <dbReference type="EMBL" id="MBF8437557.1"/>
    </source>
</evidence>
<dbReference type="Gene3D" id="3.40.50.150">
    <property type="entry name" value="Vaccinia Virus protein VP39"/>
    <property type="match status" value="1"/>
</dbReference>
<dbReference type="Pfam" id="PF01728">
    <property type="entry name" value="FtsJ"/>
    <property type="match status" value="1"/>
</dbReference>
<organism evidence="5 6">
    <name type="scientific">Halonatronomonas betaini</name>
    <dbReference type="NCBI Taxonomy" id="2778430"/>
    <lineage>
        <taxon>Bacteria</taxon>
        <taxon>Bacillati</taxon>
        <taxon>Bacillota</taxon>
        <taxon>Clostridia</taxon>
        <taxon>Halanaerobiales</taxon>
        <taxon>Halarsenatibacteraceae</taxon>
        <taxon>Halonatronomonas</taxon>
    </lineage>
</organism>
<proteinExistence type="inferred from homology"/>
<dbReference type="InterPro" id="IPR004538">
    <property type="entry name" value="Hemolysin_A/TlyA"/>
</dbReference>
<dbReference type="PIRSF" id="PIRSF005578">
    <property type="entry name" value="TlyA"/>
    <property type="match status" value="1"/>
</dbReference>
<dbReference type="InterPro" id="IPR036986">
    <property type="entry name" value="S4_RNA-bd_sf"/>
</dbReference>
<reference evidence="5" key="1">
    <citation type="submission" date="2020-11" db="EMBL/GenBank/DDBJ databases">
        <title>Halonatronomonas betainensis gen. nov., sp. nov. a novel haloalkaliphilic representative of the family Halanaerobiacae capable of betaine degradation.</title>
        <authorList>
            <person name="Boltyanskaya Y."/>
            <person name="Kevbrin V."/>
            <person name="Detkova E."/>
            <person name="Grouzdev D.S."/>
            <person name="Koziaeva V."/>
            <person name="Zhilina T."/>
        </authorList>
    </citation>
    <scope>NUCLEOTIDE SEQUENCE</scope>
    <source>
        <strain evidence="5">Z-7014</strain>
    </source>
</reference>
<evidence type="ECO:0000256" key="3">
    <source>
        <dbReference type="PROSITE-ProRule" id="PRU00182"/>
    </source>
</evidence>
<dbReference type="PROSITE" id="PS50889">
    <property type="entry name" value="S4"/>
    <property type="match status" value="1"/>
</dbReference>
<keyword evidence="6" id="KW-1185">Reference proteome</keyword>